<evidence type="ECO:0000313" key="1">
    <source>
        <dbReference type="EMBL" id="KAH6923715.1"/>
    </source>
</evidence>
<dbReference type="Proteomes" id="UP000821845">
    <property type="component" value="Chromosome 8"/>
</dbReference>
<dbReference type="EMBL" id="CM023488">
    <property type="protein sequence ID" value="KAH6923715.1"/>
    <property type="molecule type" value="Genomic_DNA"/>
</dbReference>
<name>A0ACB7RMS7_HYAAI</name>
<comment type="caution">
    <text evidence="1">The sequence shown here is derived from an EMBL/GenBank/DDBJ whole genome shotgun (WGS) entry which is preliminary data.</text>
</comment>
<keyword evidence="2" id="KW-1185">Reference proteome</keyword>
<protein>
    <submittedName>
        <fullName evidence="1">Uncharacterized protein</fullName>
    </submittedName>
</protein>
<gene>
    <name evidence="1" type="ORF">HPB50_005650</name>
</gene>
<accession>A0ACB7RMS7</accession>
<evidence type="ECO:0000313" key="2">
    <source>
        <dbReference type="Proteomes" id="UP000821845"/>
    </source>
</evidence>
<organism evidence="1 2">
    <name type="scientific">Hyalomma asiaticum</name>
    <name type="common">Tick</name>
    <dbReference type="NCBI Taxonomy" id="266040"/>
    <lineage>
        <taxon>Eukaryota</taxon>
        <taxon>Metazoa</taxon>
        <taxon>Ecdysozoa</taxon>
        <taxon>Arthropoda</taxon>
        <taxon>Chelicerata</taxon>
        <taxon>Arachnida</taxon>
        <taxon>Acari</taxon>
        <taxon>Parasitiformes</taxon>
        <taxon>Ixodida</taxon>
        <taxon>Ixodoidea</taxon>
        <taxon>Ixodidae</taxon>
        <taxon>Hyalomminae</taxon>
        <taxon>Hyalomma</taxon>
    </lineage>
</organism>
<proteinExistence type="predicted"/>
<reference evidence="1" key="1">
    <citation type="submission" date="2020-05" db="EMBL/GenBank/DDBJ databases">
        <title>Large-scale comparative analyses of tick genomes elucidate their genetic diversity and vector capacities.</title>
        <authorList>
            <person name="Jia N."/>
            <person name="Wang J."/>
            <person name="Shi W."/>
            <person name="Du L."/>
            <person name="Sun Y."/>
            <person name="Zhan W."/>
            <person name="Jiang J."/>
            <person name="Wang Q."/>
            <person name="Zhang B."/>
            <person name="Ji P."/>
            <person name="Sakyi L.B."/>
            <person name="Cui X."/>
            <person name="Yuan T."/>
            <person name="Jiang B."/>
            <person name="Yang W."/>
            <person name="Lam T.T.-Y."/>
            <person name="Chang Q."/>
            <person name="Ding S."/>
            <person name="Wang X."/>
            <person name="Zhu J."/>
            <person name="Ruan X."/>
            <person name="Zhao L."/>
            <person name="Wei J."/>
            <person name="Que T."/>
            <person name="Du C."/>
            <person name="Cheng J."/>
            <person name="Dai P."/>
            <person name="Han X."/>
            <person name="Huang E."/>
            <person name="Gao Y."/>
            <person name="Liu J."/>
            <person name="Shao H."/>
            <person name="Ye R."/>
            <person name="Li L."/>
            <person name="Wei W."/>
            <person name="Wang X."/>
            <person name="Wang C."/>
            <person name="Yang T."/>
            <person name="Huo Q."/>
            <person name="Li W."/>
            <person name="Guo W."/>
            <person name="Chen H."/>
            <person name="Zhou L."/>
            <person name="Ni X."/>
            <person name="Tian J."/>
            <person name="Zhou Y."/>
            <person name="Sheng Y."/>
            <person name="Liu T."/>
            <person name="Pan Y."/>
            <person name="Xia L."/>
            <person name="Li J."/>
            <person name="Zhao F."/>
            <person name="Cao W."/>
        </authorList>
    </citation>
    <scope>NUCLEOTIDE SEQUENCE</scope>
    <source>
        <strain evidence="1">Hyas-2018</strain>
    </source>
</reference>
<sequence>MAPRKSGLGQVASTRHAFAGRRVFICGAAYASSNAFAFLNKPWFGKRCAGLCRCSCCVRERSQEECTAWRLQKQRIVKGGSTLIRWLFVIDIMLFGFYVITPRIPFNWNAHLARQVALQRSRAQRYSGEVFEHQEYSEVVEVEEYDDAYDDPYQSRYRGADVDQGGSGYLDAADSAKTRSPYKLGADKLMDSMRRIISSHKTQQGGLPANSDSLFKRCMEGVDLMIKDHIRYDWDEKKLDGCTYNVPKTPLTLSDRFFKSGRRRTMPEFFDYIKRYASSAIKANRIFEAVFDEPPKARVQACFNLMEDHYIRNTTKTARHALKKAIRRPHDILSKVSWLLRWALRDRVPRWLSRRNRQGFQRTKAAVEATDLSRADAAAGDAASLEAERFNESIAAAVRRHLQVVDAEFMNSMRHRDVPLMSLFTADTQYVKKRKAVVVSPGLVSVIMNVTHSTDPIATVLIGAPIMRAMVPRRQGAYKWRWANQNNLNRAVKCVERKMASSKAIAERVQTESAVLEPLFDAYRRSLADEMGLGTRLTKQYSNNELFYVLWAHGHCDDPLADVVVNGVANNSAHFAKTFGCSRGDRLWSEDKCRFWT</sequence>